<dbReference type="Gene3D" id="3.80.10.10">
    <property type="entry name" value="Ribonuclease Inhibitor"/>
    <property type="match status" value="1"/>
</dbReference>
<accession>A0A6P8DWQ6</accession>
<gene>
    <name evidence="2" type="primary">LOC116207783</name>
</gene>
<dbReference type="SUPFAM" id="SSF52047">
    <property type="entry name" value="RNI-like"/>
    <property type="match status" value="1"/>
</dbReference>
<dbReference type="PANTHER" id="PTHR34145">
    <property type="entry name" value="OS02G0105600 PROTEIN"/>
    <property type="match status" value="1"/>
</dbReference>
<dbReference type="RefSeq" id="XP_031396738.1">
    <property type="nucleotide sequence ID" value="XM_031540878.1"/>
</dbReference>
<evidence type="ECO:0000313" key="1">
    <source>
        <dbReference type="Proteomes" id="UP000515151"/>
    </source>
</evidence>
<reference evidence="2" key="2">
    <citation type="submission" date="2025-08" db="UniProtKB">
        <authorList>
            <consortium name="RefSeq"/>
        </authorList>
    </citation>
    <scope>IDENTIFICATION</scope>
    <source>
        <tissue evidence="2">Leaf</tissue>
    </source>
</reference>
<dbReference type="AlphaFoldDB" id="A0A6P8DWQ6"/>
<evidence type="ECO:0000313" key="2">
    <source>
        <dbReference type="RefSeq" id="XP_031396738.1"/>
    </source>
</evidence>
<protein>
    <submittedName>
        <fullName evidence="2">Uncharacterized protein LOC116207783</fullName>
    </submittedName>
</protein>
<proteinExistence type="predicted"/>
<dbReference type="GeneID" id="116207783"/>
<dbReference type="PANTHER" id="PTHR34145:SF68">
    <property type="entry name" value="FBD DOMAIN-CONTAINING PROTEIN"/>
    <property type="match status" value="1"/>
</dbReference>
<sequence>MLVGIVPDMCLLNYYVNKSGDRSLPDHILILILSLLTMKEAIRNLQVFVWVNQVLAMHQAPTLDYFAVCFHLESSHSADIDSWIQFAVEKGVKHLKLDCCHFYDNLKDCPNYSFQMLQPRFLSSVLLLKSLSQDYVDVTSEQLACFLSTCKLLETLRLSRSWTPTYIHVVGPDPLRLKFMDISVLWILTFHLNWAPQLVDLVMAGREYPMPFAFPTLSRYFAQLQSLQSSSPQGDHLLRRLPKMKHLKLLTLDIRDSITKYDLYELNFLVRKAPILQLLTLIGHDLKGSWPQRLITNHQHLRVVLYIGYQGLKGEDRLTLHLLGTTVSLKKLIIDFRDMLFLGRPWRFLNSEKRKIWKLRDCTEELRRIIPAGVQLVIR</sequence>
<dbReference type="OrthoDB" id="613853at2759"/>
<keyword evidence="1" id="KW-1185">Reference proteome</keyword>
<organism evidence="1 2">
    <name type="scientific">Punica granatum</name>
    <name type="common">Pomegranate</name>
    <dbReference type="NCBI Taxonomy" id="22663"/>
    <lineage>
        <taxon>Eukaryota</taxon>
        <taxon>Viridiplantae</taxon>
        <taxon>Streptophyta</taxon>
        <taxon>Embryophyta</taxon>
        <taxon>Tracheophyta</taxon>
        <taxon>Spermatophyta</taxon>
        <taxon>Magnoliopsida</taxon>
        <taxon>eudicotyledons</taxon>
        <taxon>Gunneridae</taxon>
        <taxon>Pentapetalae</taxon>
        <taxon>rosids</taxon>
        <taxon>malvids</taxon>
        <taxon>Myrtales</taxon>
        <taxon>Lythraceae</taxon>
        <taxon>Punica</taxon>
    </lineage>
</organism>
<reference evidence="1" key="1">
    <citation type="journal article" date="2020" name="Plant Biotechnol. J.">
        <title>The pomegranate (Punica granatum L.) draft genome dissects genetic divergence between soft- and hard-seeded cultivars.</title>
        <authorList>
            <person name="Luo X."/>
            <person name="Li H."/>
            <person name="Wu Z."/>
            <person name="Yao W."/>
            <person name="Zhao P."/>
            <person name="Cao D."/>
            <person name="Yu H."/>
            <person name="Li K."/>
            <person name="Poudel K."/>
            <person name="Zhao D."/>
            <person name="Zhang F."/>
            <person name="Xia X."/>
            <person name="Chen L."/>
            <person name="Wang Q."/>
            <person name="Jing D."/>
            <person name="Cao S."/>
        </authorList>
    </citation>
    <scope>NUCLEOTIDE SEQUENCE [LARGE SCALE GENOMIC DNA]</scope>
    <source>
        <strain evidence="1">cv. Tunisia</strain>
    </source>
</reference>
<name>A0A6P8DWQ6_PUNGR</name>
<dbReference type="InterPro" id="IPR032675">
    <property type="entry name" value="LRR_dom_sf"/>
</dbReference>
<dbReference type="InterPro" id="IPR053772">
    <property type="entry name" value="At1g61320/At1g61330-like"/>
</dbReference>
<dbReference type="Proteomes" id="UP000515151">
    <property type="component" value="Chromosome 5"/>
</dbReference>